<gene>
    <name evidence="2" type="ORF">Pla110_10330</name>
</gene>
<dbReference type="Proteomes" id="UP000317178">
    <property type="component" value="Chromosome"/>
</dbReference>
<keyword evidence="3" id="KW-1185">Reference proteome</keyword>
<protein>
    <recommendedName>
        <fullName evidence="1">DUF58 domain-containing protein</fullName>
    </recommendedName>
</protein>
<proteinExistence type="predicted"/>
<dbReference type="RefSeq" id="WP_144993844.1">
    <property type="nucleotide sequence ID" value="NZ_CP036281.1"/>
</dbReference>
<dbReference type="InterPro" id="IPR002881">
    <property type="entry name" value="DUF58"/>
</dbReference>
<reference evidence="2 3" key="1">
    <citation type="submission" date="2019-02" db="EMBL/GenBank/DDBJ databases">
        <title>Deep-cultivation of Planctomycetes and their phenomic and genomic characterization uncovers novel biology.</title>
        <authorList>
            <person name="Wiegand S."/>
            <person name="Jogler M."/>
            <person name="Boedeker C."/>
            <person name="Pinto D."/>
            <person name="Vollmers J."/>
            <person name="Rivas-Marin E."/>
            <person name="Kohn T."/>
            <person name="Peeters S.H."/>
            <person name="Heuer A."/>
            <person name="Rast P."/>
            <person name="Oberbeckmann S."/>
            <person name="Bunk B."/>
            <person name="Jeske O."/>
            <person name="Meyerdierks A."/>
            <person name="Storesund J.E."/>
            <person name="Kallscheuer N."/>
            <person name="Luecker S."/>
            <person name="Lage O.M."/>
            <person name="Pohl T."/>
            <person name="Merkel B.J."/>
            <person name="Hornburger P."/>
            <person name="Mueller R.-W."/>
            <person name="Bruemmer F."/>
            <person name="Labrenz M."/>
            <person name="Spormann A.M."/>
            <person name="Op den Camp H."/>
            <person name="Overmann J."/>
            <person name="Amann R."/>
            <person name="Jetten M.S.M."/>
            <person name="Mascher T."/>
            <person name="Medema M.H."/>
            <person name="Devos D.P."/>
            <person name="Kaster A.-K."/>
            <person name="Ovreas L."/>
            <person name="Rohde M."/>
            <person name="Galperin M.Y."/>
            <person name="Jogler C."/>
        </authorList>
    </citation>
    <scope>NUCLEOTIDE SEQUENCE [LARGE SCALE GENOMIC DNA]</scope>
    <source>
        <strain evidence="2 3">Pla110</strain>
    </source>
</reference>
<dbReference type="InterPro" id="IPR036465">
    <property type="entry name" value="vWFA_dom_sf"/>
</dbReference>
<organism evidence="2 3">
    <name type="scientific">Polystyrenella longa</name>
    <dbReference type="NCBI Taxonomy" id="2528007"/>
    <lineage>
        <taxon>Bacteria</taxon>
        <taxon>Pseudomonadati</taxon>
        <taxon>Planctomycetota</taxon>
        <taxon>Planctomycetia</taxon>
        <taxon>Planctomycetales</taxon>
        <taxon>Planctomycetaceae</taxon>
        <taxon>Polystyrenella</taxon>
    </lineage>
</organism>
<dbReference type="OrthoDB" id="9780819at2"/>
<dbReference type="CDD" id="cd00198">
    <property type="entry name" value="vWFA"/>
    <property type="match status" value="1"/>
</dbReference>
<dbReference type="PANTHER" id="PTHR33608">
    <property type="entry name" value="BLL2464 PROTEIN"/>
    <property type="match status" value="1"/>
</dbReference>
<dbReference type="PANTHER" id="PTHR33608:SF7">
    <property type="entry name" value="DUF58 DOMAIN-CONTAINING PROTEIN"/>
    <property type="match status" value="1"/>
</dbReference>
<accession>A0A518CJC3</accession>
<sequence length="300" mass="34555">MSAPAEPLAFQDPSALASLGRLEVIARQLVEGFMVGQHRSPYKGASVEFVEHRQYYPGDEIRHIDWRAYGKTGKYYVKEFEEETNLRTYLLLDCSGSMGYSQNSLSKFSYARCLVAGLVYLLQKQRDAAGLIGFDDKIRLRREPSATAKVFEQLMHDLESLEPGGETSLAQVLTGLLPTFKRRSRIVLLSDCFDSLPDLCKLMQQLRHQRHEVMLLQIIAPEEEDFPFSKPTRFQSLEQTTDRKLVDPLQLRQHYLKQFESFIAELSQFCQNNDITYTRFTTKDPFAGALQAFLSEYNRR</sequence>
<dbReference type="Gene3D" id="3.40.50.410">
    <property type="entry name" value="von Willebrand factor, type A domain"/>
    <property type="match status" value="1"/>
</dbReference>
<dbReference type="EMBL" id="CP036281">
    <property type="protein sequence ID" value="QDU79325.1"/>
    <property type="molecule type" value="Genomic_DNA"/>
</dbReference>
<dbReference type="Pfam" id="PF01882">
    <property type="entry name" value="DUF58"/>
    <property type="match status" value="1"/>
</dbReference>
<feature type="domain" description="DUF58" evidence="1">
    <location>
        <begin position="51"/>
        <end position="257"/>
    </location>
</feature>
<dbReference type="KEGG" id="plon:Pla110_10330"/>
<evidence type="ECO:0000259" key="1">
    <source>
        <dbReference type="Pfam" id="PF01882"/>
    </source>
</evidence>
<evidence type="ECO:0000313" key="3">
    <source>
        <dbReference type="Proteomes" id="UP000317178"/>
    </source>
</evidence>
<name>A0A518CJC3_9PLAN</name>
<evidence type="ECO:0000313" key="2">
    <source>
        <dbReference type="EMBL" id="QDU79325.1"/>
    </source>
</evidence>
<dbReference type="SUPFAM" id="SSF53300">
    <property type="entry name" value="vWA-like"/>
    <property type="match status" value="1"/>
</dbReference>
<dbReference type="AlphaFoldDB" id="A0A518CJC3"/>